<feature type="region of interest" description="Disordered" evidence="1">
    <location>
        <begin position="90"/>
        <end position="132"/>
    </location>
</feature>
<evidence type="ECO:0000313" key="2">
    <source>
        <dbReference type="EMBL" id="CAH1953439.1"/>
    </source>
</evidence>
<dbReference type="Proteomes" id="UP001152888">
    <property type="component" value="Unassembled WGS sequence"/>
</dbReference>
<dbReference type="EMBL" id="CAKOFQ010006651">
    <property type="protein sequence ID" value="CAH1953439.1"/>
    <property type="molecule type" value="Genomic_DNA"/>
</dbReference>
<evidence type="ECO:0000313" key="3">
    <source>
        <dbReference type="Proteomes" id="UP001152888"/>
    </source>
</evidence>
<accession>A0A9P0JI04</accession>
<evidence type="ECO:0000256" key="1">
    <source>
        <dbReference type="SAM" id="MobiDB-lite"/>
    </source>
</evidence>
<dbReference type="PANTHER" id="PTHR21505:SF12">
    <property type="entry name" value="MADF DOMAIN-CONTAINING PROTEIN-RELATED"/>
    <property type="match status" value="1"/>
</dbReference>
<dbReference type="PANTHER" id="PTHR21505">
    <property type="entry name" value="MADF DOMAIN-CONTAINING PROTEIN-RELATED"/>
    <property type="match status" value="1"/>
</dbReference>
<dbReference type="OrthoDB" id="8190343at2759"/>
<keyword evidence="3" id="KW-1185">Reference proteome</keyword>
<organism evidence="2 3">
    <name type="scientific">Acanthoscelides obtectus</name>
    <name type="common">Bean weevil</name>
    <name type="synonym">Bruchus obtectus</name>
    <dbReference type="NCBI Taxonomy" id="200917"/>
    <lineage>
        <taxon>Eukaryota</taxon>
        <taxon>Metazoa</taxon>
        <taxon>Ecdysozoa</taxon>
        <taxon>Arthropoda</taxon>
        <taxon>Hexapoda</taxon>
        <taxon>Insecta</taxon>
        <taxon>Pterygota</taxon>
        <taxon>Neoptera</taxon>
        <taxon>Endopterygota</taxon>
        <taxon>Coleoptera</taxon>
        <taxon>Polyphaga</taxon>
        <taxon>Cucujiformia</taxon>
        <taxon>Chrysomeloidea</taxon>
        <taxon>Chrysomelidae</taxon>
        <taxon>Bruchinae</taxon>
        <taxon>Bruchini</taxon>
        <taxon>Acanthoscelides</taxon>
    </lineage>
</organism>
<name>A0A9P0JI04_ACAOB</name>
<dbReference type="AlphaFoldDB" id="A0A9P0JI04"/>
<protein>
    <recommendedName>
        <fullName evidence="4">MADF domain-containing protein</fullName>
    </recommendedName>
</protein>
<reference evidence="2" key="1">
    <citation type="submission" date="2022-03" db="EMBL/GenBank/DDBJ databases">
        <authorList>
            <person name="Sayadi A."/>
        </authorList>
    </citation>
    <scope>NUCLEOTIDE SEQUENCE</scope>
</reference>
<evidence type="ECO:0008006" key="4">
    <source>
        <dbReference type="Google" id="ProtNLM"/>
    </source>
</evidence>
<sequence>MWEQLEDKGLLKGMDEKQLKNKIKNLKDVFRQELAKIERSKKSGCGTEDIYTPKLTWFEAAHFFAEVLSTRHSNSNLTLPSTQNISEEISNSQIEQRDDEEPDTQPKEQNIKPSEGMGPPKSKKRVRKQADPEIGDAISQLNKIAENVSEGKPYDEFGKYVAGELRQLPQREAILLQQEIQNSITRVKLMCLGNDNQLNKRAPSSANFFTVILPQ</sequence>
<comment type="caution">
    <text evidence="2">The sequence shown here is derived from an EMBL/GenBank/DDBJ whole genome shotgun (WGS) entry which is preliminary data.</text>
</comment>
<gene>
    <name evidence="2" type="ORF">ACAOBT_LOCUS34</name>
</gene>
<proteinExistence type="predicted"/>